<dbReference type="GO" id="GO:0007165">
    <property type="term" value="P:signal transduction"/>
    <property type="evidence" value="ECO:0007669"/>
    <property type="project" value="UniProtKB-KW"/>
</dbReference>
<dbReference type="SMART" id="SM00304">
    <property type="entry name" value="HAMP"/>
    <property type="match status" value="1"/>
</dbReference>
<dbReference type="InterPro" id="IPR003660">
    <property type="entry name" value="HAMP_dom"/>
</dbReference>
<dbReference type="PROSITE" id="PS51257">
    <property type="entry name" value="PROKAR_LIPOPROTEIN"/>
    <property type="match status" value="1"/>
</dbReference>
<dbReference type="PROSITE" id="PS50885">
    <property type="entry name" value="HAMP"/>
    <property type="match status" value="1"/>
</dbReference>
<protein>
    <submittedName>
        <fullName evidence="8">Methyl-accepting chemotaxis sensory transducer</fullName>
    </submittedName>
</protein>
<evidence type="ECO:0000256" key="2">
    <source>
        <dbReference type="ARBA" id="ARBA00022481"/>
    </source>
</evidence>
<evidence type="ECO:0000313" key="9">
    <source>
        <dbReference type="Proteomes" id="UP000002482"/>
    </source>
</evidence>
<dbReference type="SMART" id="SM00283">
    <property type="entry name" value="MA"/>
    <property type="match status" value="1"/>
</dbReference>
<evidence type="ECO:0000256" key="4">
    <source>
        <dbReference type="PROSITE-ProRule" id="PRU00284"/>
    </source>
</evidence>
<dbReference type="PANTHER" id="PTHR43531:SF14">
    <property type="entry name" value="METHYL-ACCEPTING CHEMOTAXIS PROTEIN I-RELATED"/>
    <property type="match status" value="1"/>
</dbReference>
<evidence type="ECO:0000256" key="5">
    <source>
        <dbReference type="SAM" id="Phobius"/>
    </source>
</evidence>
<dbReference type="GO" id="GO:0005886">
    <property type="term" value="C:plasma membrane"/>
    <property type="evidence" value="ECO:0007669"/>
    <property type="project" value="TreeGrafter"/>
</dbReference>
<name>F0Q3C5_PARA1</name>
<dbReference type="AlphaFoldDB" id="F0Q3C5"/>
<evidence type="ECO:0000313" key="8">
    <source>
        <dbReference type="EMBL" id="ADX47827.1"/>
    </source>
</evidence>
<evidence type="ECO:0000256" key="3">
    <source>
        <dbReference type="ARBA" id="ARBA00029447"/>
    </source>
</evidence>
<evidence type="ECO:0000259" key="7">
    <source>
        <dbReference type="PROSITE" id="PS50885"/>
    </source>
</evidence>
<feature type="domain" description="HAMP" evidence="7">
    <location>
        <begin position="208"/>
        <end position="260"/>
    </location>
</feature>
<dbReference type="GO" id="GO:0004888">
    <property type="term" value="F:transmembrane signaling receptor activity"/>
    <property type="evidence" value="ECO:0007669"/>
    <property type="project" value="TreeGrafter"/>
</dbReference>
<feature type="domain" description="Methyl-accepting transducer" evidence="6">
    <location>
        <begin position="265"/>
        <end position="494"/>
    </location>
</feature>
<comment type="subcellular location">
    <subcellularLocation>
        <location evidence="1">Membrane</location>
    </subcellularLocation>
</comment>
<keyword evidence="5" id="KW-1133">Transmembrane helix</keyword>
<dbReference type="HOGENOM" id="CLU_000445_107_16_4"/>
<dbReference type="CDD" id="cd19411">
    <property type="entry name" value="MCP2201-like_sensor"/>
    <property type="match status" value="1"/>
</dbReference>
<organism evidence="8 9">
    <name type="scientific">Paracidovorax avenae (strain ATCC 19860 / DSM 7227 / CCUG 15838 / JCM 20985 / LMG 2117 / NCPPB 1011)</name>
    <name type="common">Acidovorax avenae</name>
    <dbReference type="NCBI Taxonomy" id="643561"/>
    <lineage>
        <taxon>Bacteria</taxon>
        <taxon>Pseudomonadati</taxon>
        <taxon>Pseudomonadota</taxon>
        <taxon>Betaproteobacteria</taxon>
        <taxon>Burkholderiales</taxon>
        <taxon>Comamonadaceae</taxon>
        <taxon>Paracidovorax</taxon>
    </lineage>
</organism>
<dbReference type="Pfam" id="PF00672">
    <property type="entry name" value="HAMP"/>
    <property type="match status" value="1"/>
</dbReference>
<gene>
    <name evidence="8" type="ordered locus">Acav_3937</name>
</gene>
<accession>F0Q3C5</accession>
<keyword evidence="2" id="KW-0488">Methylation</keyword>
<dbReference type="Pfam" id="PF12729">
    <property type="entry name" value="4HB_MCP_1"/>
    <property type="match status" value="1"/>
</dbReference>
<dbReference type="OrthoDB" id="5441488at2"/>
<dbReference type="GeneID" id="34239843"/>
<dbReference type="Gene3D" id="1.10.287.950">
    <property type="entry name" value="Methyl-accepting chemotaxis protein"/>
    <property type="match status" value="1"/>
</dbReference>
<dbReference type="PANTHER" id="PTHR43531">
    <property type="entry name" value="PROTEIN ICFG"/>
    <property type="match status" value="1"/>
</dbReference>
<keyword evidence="5" id="KW-0472">Membrane</keyword>
<dbReference type="GO" id="GO:0006935">
    <property type="term" value="P:chemotaxis"/>
    <property type="evidence" value="ECO:0007669"/>
    <property type="project" value="TreeGrafter"/>
</dbReference>
<dbReference type="InterPro" id="IPR024478">
    <property type="entry name" value="HlyB_4HB_MCP"/>
</dbReference>
<dbReference type="InterPro" id="IPR004089">
    <property type="entry name" value="MCPsignal_dom"/>
</dbReference>
<dbReference type="InterPro" id="IPR051310">
    <property type="entry name" value="MCP_chemotaxis"/>
</dbReference>
<feature type="transmembrane region" description="Helical" evidence="5">
    <location>
        <begin position="187"/>
        <end position="206"/>
    </location>
</feature>
<dbReference type="FunFam" id="1.10.287.950:FF:000001">
    <property type="entry name" value="Methyl-accepting chemotaxis sensory transducer"/>
    <property type="match status" value="1"/>
</dbReference>
<dbReference type="PROSITE" id="PS50111">
    <property type="entry name" value="CHEMOTAXIS_TRANSDUC_2"/>
    <property type="match status" value="1"/>
</dbReference>
<evidence type="ECO:0000256" key="1">
    <source>
        <dbReference type="ARBA" id="ARBA00004370"/>
    </source>
</evidence>
<dbReference type="EMBL" id="CP002521">
    <property type="protein sequence ID" value="ADX47827.1"/>
    <property type="molecule type" value="Genomic_DNA"/>
</dbReference>
<dbReference type="CDD" id="cd06225">
    <property type="entry name" value="HAMP"/>
    <property type="match status" value="1"/>
</dbReference>
<keyword evidence="5" id="KW-0812">Transmembrane</keyword>
<keyword evidence="9" id="KW-1185">Reference proteome</keyword>
<feature type="transmembrane region" description="Helical" evidence="5">
    <location>
        <begin position="12"/>
        <end position="33"/>
    </location>
</feature>
<dbReference type="Pfam" id="PF00015">
    <property type="entry name" value="MCPsignal"/>
    <property type="match status" value="1"/>
</dbReference>
<dbReference type="CDD" id="cd11386">
    <property type="entry name" value="MCP_signal"/>
    <property type="match status" value="1"/>
</dbReference>
<comment type="similarity">
    <text evidence="3">Belongs to the methyl-accepting chemotaxis (MCP) protein family.</text>
</comment>
<reference evidence="8" key="1">
    <citation type="submission" date="2011-02" db="EMBL/GenBank/DDBJ databases">
        <title>Complete sequence of Acidovorax avenae subsp. avenae ATCC 19860.</title>
        <authorList>
            <consortium name="US DOE Joint Genome Institute"/>
            <person name="Lucas S."/>
            <person name="Copeland A."/>
            <person name="Lapidus A."/>
            <person name="Cheng J.-F."/>
            <person name="Goodwin L."/>
            <person name="Pitluck S."/>
            <person name="Chertkov O."/>
            <person name="Held B."/>
            <person name="Detter J.C."/>
            <person name="Han C."/>
            <person name="Tapia R."/>
            <person name="Land M."/>
            <person name="Hauser L."/>
            <person name="Kyrpides N."/>
            <person name="Ivanova N."/>
            <person name="Ovchinnikova G."/>
            <person name="Pagani I."/>
            <person name="Gordon S."/>
            <person name="Woyke T."/>
        </authorList>
    </citation>
    <scope>NUCLEOTIDE SEQUENCE</scope>
    <source>
        <strain evidence="8">ATCC 19860</strain>
    </source>
</reference>
<dbReference type="SUPFAM" id="SSF58104">
    <property type="entry name" value="Methyl-accepting chemotaxis protein (MCP) signaling domain"/>
    <property type="match status" value="1"/>
</dbReference>
<sequence length="537" mass="56460">MFARFNIGSRLRLGFATVIALSCLIVGISLWNLKTLSDASAAMMQKPLMKERLCSDWYRAIDSGIMRTTAIARSSDPALAAFLATDGPRRSGDLQEKIRSLLETPEERALFEKIDLQRVRYLQSRDRVNELKVRGRADEALRLLQEEYLPISRTFQALMQELVAVQRAQIDAIQAGIESTTRRSMRLLLALEAAAMVFAVLVAGLLTRSIVRPLNQALGVAERVARGDLTGTIEPTSRDEVGRLVSSLGQMNANLRRLIAGIQSSARGISQASSEIASGNSDLSVRTERQAASVEETAAAAEQISATIQRNADSAREATRAAASASGIAARSGQAVSRVIETMEAIHGASQRIASIIGVIDGIAFQTNILALNAAVEAARAGEQGRGFAVVAAEVRNLAQRSAGASREIKALITDSVDKVALGTALVQEAGGTIGQVVGSVETVARLIADIGASTEQQATGMLQVSASIQSIDGVTQKNAALVEEAAAAASAMKDDAVALAGMAGVFRLDTGTGLAAHGYGAGPQIALATARQATAM</sequence>
<keyword evidence="4" id="KW-0807">Transducer</keyword>
<proteinExistence type="inferred from homology"/>
<dbReference type="InterPro" id="IPR047347">
    <property type="entry name" value="YvaQ-like_sensor"/>
</dbReference>
<dbReference type="KEGG" id="aaa:Acav_3937"/>
<dbReference type="Proteomes" id="UP000002482">
    <property type="component" value="Chromosome"/>
</dbReference>
<dbReference type="RefSeq" id="WP_013596303.1">
    <property type="nucleotide sequence ID" value="NC_015138.1"/>
</dbReference>
<evidence type="ECO:0000259" key="6">
    <source>
        <dbReference type="PROSITE" id="PS50111"/>
    </source>
</evidence>